<feature type="non-terminal residue" evidence="1">
    <location>
        <position position="1"/>
    </location>
</feature>
<protein>
    <submittedName>
        <fullName evidence="1">Uncharacterized protein</fullName>
    </submittedName>
</protein>
<proteinExistence type="predicted"/>
<dbReference type="InterPro" id="IPR027417">
    <property type="entry name" value="P-loop_NTPase"/>
</dbReference>
<dbReference type="GO" id="GO:0005525">
    <property type="term" value="F:GTP binding"/>
    <property type="evidence" value="ECO:0007669"/>
    <property type="project" value="InterPro"/>
</dbReference>
<dbReference type="GO" id="GO:0003924">
    <property type="term" value="F:GTPase activity"/>
    <property type="evidence" value="ECO:0007669"/>
    <property type="project" value="InterPro"/>
</dbReference>
<dbReference type="Pfam" id="PF00071">
    <property type="entry name" value="Ras"/>
    <property type="match status" value="1"/>
</dbReference>
<accession>X1C282</accession>
<dbReference type="EMBL" id="BART01014917">
    <property type="protein sequence ID" value="GAG78466.1"/>
    <property type="molecule type" value="Genomic_DNA"/>
</dbReference>
<dbReference type="SUPFAM" id="SSF52540">
    <property type="entry name" value="P-loop containing nucleoside triphosphate hydrolases"/>
    <property type="match status" value="1"/>
</dbReference>
<comment type="caution">
    <text evidence="1">The sequence shown here is derived from an EMBL/GenBank/DDBJ whole genome shotgun (WGS) entry which is preliminary data.</text>
</comment>
<name>X1C282_9ZZZZ</name>
<sequence>SAKLTLWDIGGQERFKVLRRSFYEGTNGAHFDLLLHLFQ</sequence>
<reference evidence="1" key="1">
    <citation type="journal article" date="2014" name="Front. Microbiol.">
        <title>High frequency of phylogenetically diverse reductive dehalogenase-homologous genes in deep subseafloor sedimentary metagenomes.</title>
        <authorList>
            <person name="Kawai M."/>
            <person name="Futagami T."/>
            <person name="Toyoda A."/>
            <person name="Takaki Y."/>
            <person name="Nishi S."/>
            <person name="Hori S."/>
            <person name="Arai W."/>
            <person name="Tsubouchi T."/>
            <person name="Morono Y."/>
            <person name="Uchiyama I."/>
            <person name="Ito T."/>
            <person name="Fujiyama A."/>
            <person name="Inagaki F."/>
            <person name="Takami H."/>
        </authorList>
    </citation>
    <scope>NUCLEOTIDE SEQUENCE</scope>
    <source>
        <strain evidence="1">Expedition CK06-06</strain>
    </source>
</reference>
<gene>
    <name evidence="1" type="ORF">S01H4_29314</name>
</gene>
<evidence type="ECO:0000313" key="1">
    <source>
        <dbReference type="EMBL" id="GAG78466.1"/>
    </source>
</evidence>
<dbReference type="AlphaFoldDB" id="X1C282"/>
<dbReference type="Gene3D" id="3.40.50.300">
    <property type="entry name" value="P-loop containing nucleotide triphosphate hydrolases"/>
    <property type="match status" value="1"/>
</dbReference>
<organism evidence="1">
    <name type="scientific">marine sediment metagenome</name>
    <dbReference type="NCBI Taxonomy" id="412755"/>
    <lineage>
        <taxon>unclassified sequences</taxon>
        <taxon>metagenomes</taxon>
        <taxon>ecological metagenomes</taxon>
    </lineage>
</organism>
<dbReference type="InterPro" id="IPR001806">
    <property type="entry name" value="Small_GTPase"/>
</dbReference>